<protein>
    <recommendedName>
        <fullName evidence="4">Ninja-family protein</fullName>
    </recommendedName>
    <alternativeName>
        <fullName evidence="4">ABI-binding protein</fullName>
    </alternativeName>
</protein>
<evidence type="ECO:0000313" key="7">
    <source>
        <dbReference type="EMBL" id="TXG61435.1"/>
    </source>
</evidence>
<evidence type="ECO:0000259" key="6">
    <source>
        <dbReference type="Pfam" id="PF16135"/>
    </source>
</evidence>
<feature type="compositionally biased region" description="Polar residues" evidence="5">
    <location>
        <begin position="514"/>
        <end position="525"/>
    </location>
</feature>
<feature type="compositionally biased region" description="Polar residues" evidence="5">
    <location>
        <begin position="89"/>
        <end position="106"/>
    </location>
</feature>
<evidence type="ECO:0000256" key="2">
    <source>
        <dbReference type="ARBA" id="ARBA00006081"/>
    </source>
</evidence>
<feature type="compositionally biased region" description="Polar residues" evidence="5">
    <location>
        <begin position="258"/>
        <end position="267"/>
    </location>
</feature>
<feature type="region of interest" description="Disordered" evidence="5">
    <location>
        <begin position="384"/>
        <end position="421"/>
    </location>
</feature>
<feature type="region of interest" description="Disordered" evidence="5">
    <location>
        <begin position="258"/>
        <end position="288"/>
    </location>
</feature>
<gene>
    <name evidence="7" type="ORF">EZV62_012798</name>
</gene>
<evidence type="ECO:0000313" key="8">
    <source>
        <dbReference type="Proteomes" id="UP000323000"/>
    </source>
</evidence>
<feature type="domain" description="Tify" evidence="6">
    <location>
        <begin position="479"/>
        <end position="505"/>
    </location>
</feature>
<dbReference type="Proteomes" id="UP000323000">
    <property type="component" value="Chromosome 5"/>
</dbReference>
<organism evidence="7 8">
    <name type="scientific">Acer yangbiense</name>
    <dbReference type="NCBI Taxonomy" id="1000413"/>
    <lineage>
        <taxon>Eukaryota</taxon>
        <taxon>Viridiplantae</taxon>
        <taxon>Streptophyta</taxon>
        <taxon>Embryophyta</taxon>
        <taxon>Tracheophyta</taxon>
        <taxon>Spermatophyta</taxon>
        <taxon>Magnoliopsida</taxon>
        <taxon>eudicotyledons</taxon>
        <taxon>Gunneridae</taxon>
        <taxon>Pentapetalae</taxon>
        <taxon>rosids</taxon>
        <taxon>malvids</taxon>
        <taxon>Sapindales</taxon>
        <taxon>Sapindaceae</taxon>
        <taxon>Hippocastanoideae</taxon>
        <taxon>Acereae</taxon>
        <taxon>Acer</taxon>
    </lineage>
</organism>
<dbReference type="PANTHER" id="PTHR31413:SF12">
    <property type="entry name" value="AFP HOMOLOG 2"/>
    <property type="match status" value="1"/>
</dbReference>
<feature type="region of interest" description="Disordered" evidence="5">
    <location>
        <begin position="1"/>
        <end position="140"/>
    </location>
</feature>
<dbReference type="InterPro" id="IPR031307">
    <property type="entry name" value="Ninja_fam"/>
</dbReference>
<feature type="compositionally biased region" description="Polar residues" evidence="5">
    <location>
        <begin position="55"/>
        <end position="64"/>
    </location>
</feature>
<feature type="compositionally biased region" description="Low complexity" evidence="5">
    <location>
        <begin position="9"/>
        <end position="30"/>
    </location>
</feature>
<proteinExistence type="inferred from homology"/>
<dbReference type="EMBL" id="VAHF01000005">
    <property type="protein sequence ID" value="TXG61435.1"/>
    <property type="molecule type" value="Genomic_DNA"/>
</dbReference>
<comment type="similarity">
    <text evidence="2 4">Belongs to the Ninja family.</text>
</comment>
<feature type="compositionally biased region" description="Basic and acidic residues" evidence="5">
    <location>
        <begin position="384"/>
        <end position="393"/>
    </location>
</feature>
<dbReference type="AlphaFoldDB" id="A0A5C7HX88"/>
<dbReference type="InterPro" id="IPR032308">
    <property type="entry name" value="TDBD"/>
</dbReference>
<comment type="function">
    <text evidence="4">Acts as a negative regulator of abscisic acid (ABA) response.</text>
</comment>
<feature type="compositionally biased region" description="Basic and acidic residues" evidence="5">
    <location>
        <begin position="107"/>
        <end position="140"/>
    </location>
</feature>
<dbReference type="GO" id="GO:0005634">
    <property type="term" value="C:nucleus"/>
    <property type="evidence" value="ECO:0007669"/>
    <property type="project" value="UniProtKB-SubCell"/>
</dbReference>
<dbReference type="GO" id="GO:0045892">
    <property type="term" value="P:negative regulation of DNA-templated transcription"/>
    <property type="evidence" value="ECO:0007669"/>
    <property type="project" value="TreeGrafter"/>
</dbReference>
<dbReference type="Pfam" id="PF16135">
    <property type="entry name" value="TDBD"/>
    <property type="match status" value="1"/>
</dbReference>
<feature type="region of interest" description="Disordered" evidence="5">
    <location>
        <begin position="505"/>
        <end position="525"/>
    </location>
</feature>
<feature type="compositionally biased region" description="Polar residues" evidence="5">
    <location>
        <begin position="276"/>
        <end position="288"/>
    </location>
</feature>
<comment type="caution">
    <text evidence="7">The sequence shown here is derived from an EMBL/GenBank/DDBJ whole genome shotgun (WGS) entry which is preliminary data.</text>
</comment>
<comment type="subcellular location">
    <subcellularLocation>
        <location evidence="1 4">Nucleus</location>
    </subcellularLocation>
</comment>
<reference evidence="8" key="1">
    <citation type="journal article" date="2019" name="Gigascience">
        <title>De novo genome assembly of the endangered Acer yangbiense, a plant species with extremely small populations endemic to Yunnan Province, China.</title>
        <authorList>
            <person name="Yang J."/>
            <person name="Wariss H.M."/>
            <person name="Tao L."/>
            <person name="Zhang R."/>
            <person name="Yun Q."/>
            <person name="Hollingsworth P."/>
            <person name="Dao Z."/>
            <person name="Luo G."/>
            <person name="Guo H."/>
            <person name="Ma Y."/>
            <person name="Sun W."/>
        </authorList>
    </citation>
    <scope>NUCLEOTIDE SEQUENCE [LARGE SCALE GENOMIC DNA]</scope>
    <source>
        <strain evidence="8">cv. Malutang</strain>
    </source>
</reference>
<dbReference type="OrthoDB" id="1936656at2759"/>
<evidence type="ECO:0000256" key="1">
    <source>
        <dbReference type="ARBA" id="ARBA00004123"/>
    </source>
</evidence>
<dbReference type="PANTHER" id="PTHR31413">
    <property type="entry name" value="AFP HOMOLOG 2"/>
    <property type="match status" value="1"/>
</dbReference>
<keyword evidence="8" id="KW-1185">Reference proteome</keyword>
<name>A0A5C7HX88_9ROSI</name>
<dbReference type="GO" id="GO:0009867">
    <property type="term" value="P:jasmonic acid mediated signaling pathway"/>
    <property type="evidence" value="ECO:0007669"/>
    <property type="project" value="TreeGrafter"/>
</dbReference>
<feature type="compositionally biased region" description="Basic and acidic residues" evidence="5">
    <location>
        <begin position="412"/>
        <end position="421"/>
    </location>
</feature>
<evidence type="ECO:0000256" key="3">
    <source>
        <dbReference type="ARBA" id="ARBA00023242"/>
    </source>
</evidence>
<evidence type="ECO:0000256" key="5">
    <source>
        <dbReference type="SAM" id="MobiDB-lite"/>
    </source>
</evidence>
<feature type="compositionally biased region" description="Basic and acidic residues" evidence="5">
    <location>
        <begin position="32"/>
        <end position="49"/>
    </location>
</feature>
<accession>A0A5C7HX88</accession>
<keyword evidence="3 4" id="KW-0539">Nucleus</keyword>
<sequence>MEDDNELELSLGLSCGGSSVKSKGKNGSSSDTKTEEGERGNKIVDDFRNFLHGATQKQDSSSGSKRSDPVKPQENFFNDLSKTAADTDASMNLTTRGLWVTNSSRSGEIEEEKRSEANNKRKMSFDEINNRKKSERESNPVDLYDKAKTSHISITTEEGSTADNEDVAESEVEGSTSRLVSHHDDGSKRYIGVGGSSDVPKEVRGFSDSVVDLQGQKRFNGSSENEFKVGNVTYGVPFSVQPVNIMNIPYTISVKESNSSGVPSTSGHPLPGMTQKMPTASNERSATQPVNPGNLPGPVMFGYSPVQLPTFDKDNSWGLVSQPQPFHPSYTGRLPPNSDKHNDGLKIHQGMSFTEDCGFAAMQVIARNASEATQFDGRTLDWAKGEGKQHATEEGSSTQAAEDGKVSGMNHRTKDASDRSTAEGLSLDLSAIKPGIAADLKFGGCGSYPNLPWVSTTGSGPNGRTISGVTYRYSANQIRIVCACHSSHMSPEEFVRHASDEHVNPEGGTGLVTFPSSNPAASAQS</sequence>
<evidence type="ECO:0000256" key="4">
    <source>
        <dbReference type="RuleBase" id="RU369029"/>
    </source>
</evidence>